<reference evidence="1 2" key="1">
    <citation type="journal article" date="2019" name="Sci. Rep.">
        <title>Orb-weaving spider Araneus ventricosus genome elucidates the spidroin gene catalogue.</title>
        <authorList>
            <person name="Kono N."/>
            <person name="Nakamura H."/>
            <person name="Ohtoshi R."/>
            <person name="Moran D.A.P."/>
            <person name="Shinohara A."/>
            <person name="Yoshida Y."/>
            <person name="Fujiwara M."/>
            <person name="Mori M."/>
            <person name="Tomita M."/>
            <person name="Arakawa K."/>
        </authorList>
    </citation>
    <scope>NUCLEOTIDE SEQUENCE [LARGE SCALE GENOMIC DNA]</scope>
</reference>
<feature type="non-terminal residue" evidence="1">
    <location>
        <position position="1"/>
    </location>
</feature>
<gene>
    <name evidence="1" type="ORF">AVEN_215050_1</name>
</gene>
<feature type="non-terminal residue" evidence="1">
    <location>
        <position position="56"/>
    </location>
</feature>
<evidence type="ECO:0000313" key="2">
    <source>
        <dbReference type="Proteomes" id="UP000499080"/>
    </source>
</evidence>
<keyword evidence="2" id="KW-1185">Reference proteome</keyword>
<name>A0A4Y2N2D9_ARAVE</name>
<accession>A0A4Y2N2D9</accession>
<protein>
    <submittedName>
        <fullName evidence="1">Uncharacterized protein</fullName>
    </submittedName>
</protein>
<dbReference type="EMBL" id="BGPR01285250">
    <property type="protein sequence ID" value="GBN33511.1"/>
    <property type="molecule type" value="Genomic_DNA"/>
</dbReference>
<dbReference type="AlphaFoldDB" id="A0A4Y2N2D9"/>
<proteinExistence type="predicted"/>
<evidence type="ECO:0000313" key="1">
    <source>
        <dbReference type="EMBL" id="GBN33511.1"/>
    </source>
</evidence>
<comment type="caution">
    <text evidence="1">The sequence shown here is derived from an EMBL/GenBank/DDBJ whole genome shotgun (WGS) entry which is preliminary data.</text>
</comment>
<sequence>TNITKEDPVVKYVTKTWEQAPVEVKEFYPEDYLQRYKKCAVRFLNYAISDKPQQVV</sequence>
<organism evidence="1 2">
    <name type="scientific">Araneus ventricosus</name>
    <name type="common">Orbweaver spider</name>
    <name type="synonym">Epeira ventricosa</name>
    <dbReference type="NCBI Taxonomy" id="182803"/>
    <lineage>
        <taxon>Eukaryota</taxon>
        <taxon>Metazoa</taxon>
        <taxon>Ecdysozoa</taxon>
        <taxon>Arthropoda</taxon>
        <taxon>Chelicerata</taxon>
        <taxon>Arachnida</taxon>
        <taxon>Araneae</taxon>
        <taxon>Araneomorphae</taxon>
        <taxon>Entelegynae</taxon>
        <taxon>Araneoidea</taxon>
        <taxon>Araneidae</taxon>
        <taxon>Araneus</taxon>
    </lineage>
</organism>
<dbReference type="Proteomes" id="UP000499080">
    <property type="component" value="Unassembled WGS sequence"/>
</dbReference>